<sequence length="299" mass="33025">MSEKPWVVVALARTVYGLSTSVLSTAMSVGVFAWDSGLAIYNLFAPNLPANEVVPKGCPGHRGAWPQYIAPREGDSRSACPALNAMANHGILPRDGRNITFRELTARVRETYNFSPSFCVFVDNYAANMLCRDYWTGKLDLSDISVHNCIEYDGSLTREDTAFQSDQGKPTMRLVEELLASGTGPNGDLTPADLSRMISKRRSESKRKNGQYSLNTIQRFFSSSNASTLVTIFGGKMQDIRTMLVEERIPDGWQSRVLHPMGLTMSQFNLTALHVELGITEELPASFGLSDQAAQKKNM</sequence>
<evidence type="ECO:0000313" key="2">
    <source>
        <dbReference type="Proteomes" id="UP001148662"/>
    </source>
</evidence>
<proteinExistence type="predicted"/>
<accession>A0ACC1T5G4</accession>
<dbReference type="EC" id="1.11.2.1" evidence="1"/>
<organism evidence="1 2">
    <name type="scientific">Phlebia brevispora</name>
    <dbReference type="NCBI Taxonomy" id="194682"/>
    <lineage>
        <taxon>Eukaryota</taxon>
        <taxon>Fungi</taxon>
        <taxon>Dikarya</taxon>
        <taxon>Basidiomycota</taxon>
        <taxon>Agaricomycotina</taxon>
        <taxon>Agaricomycetes</taxon>
        <taxon>Polyporales</taxon>
        <taxon>Meruliaceae</taxon>
        <taxon>Phlebia</taxon>
    </lineage>
</organism>
<keyword evidence="2" id="KW-1185">Reference proteome</keyword>
<evidence type="ECO:0000313" key="1">
    <source>
        <dbReference type="EMBL" id="KAJ3553334.1"/>
    </source>
</evidence>
<dbReference type="EMBL" id="JANHOG010000551">
    <property type="protein sequence ID" value="KAJ3553334.1"/>
    <property type="molecule type" value="Genomic_DNA"/>
</dbReference>
<comment type="caution">
    <text evidence="1">The sequence shown here is derived from an EMBL/GenBank/DDBJ whole genome shotgun (WGS) entry which is preliminary data.</text>
</comment>
<name>A0ACC1T5G4_9APHY</name>
<protein>
    <submittedName>
        <fullName evidence="1">Heme-thiolate peroxidase</fullName>
        <ecNumber evidence="1">1.11.2.1</ecNumber>
    </submittedName>
</protein>
<keyword evidence="1" id="KW-0560">Oxidoreductase</keyword>
<dbReference type="Proteomes" id="UP001148662">
    <property type="component" value="Unassembled WGS sequence"/>
</dbReference>
<gene>
    <name evidence="1" type="ORF">NM688_g3670</name>
</gene>
<reference evidence="1" key="1">
    <citation type="submission" date="2022-07" db="EMBL/GenBank/DDBJ databases">
        <title>Genome Sequence of Phlebia brevispora.</title>
        <authorList>
            <person name="Buettner E."/>
        </authorList>
    </citation>
    <scope>NUCLEOTIDE SEQUENCE</scope>
    <source>
        <strain evidence="1">MPL23</strain>
    </source>
</reference>
<keyword evidence="1" id="KW-0575">Peroxidase</keyword>